<gene>
    <name evidence="1" type="primary">AOX4</name>
    <name evidence="1" type="ORF">AXF42_Ash005478</name>
</gene>
<keyword evidence="2" id="KW-1185">Reference proteome</keyword>
<accession>A0A2I0B709</accession>
<dbReference type="AlphaFoldDB" id="A0A2I0B709"/>
<dbReference type="EMBL" id="KZ451908">
    <property type="protein sequence ID" value="PKA63583.1"/>
    <property type="molecule type" value="Genomic_DNA"/>
</dbReference>
<proteinExistence type="predicted"/>
<evidence type="ECO:0000313" key="2">
    <source>
        <dbReference type="Proteomes" id="UP000236161"/>
    </source>
</evidence>
<protein>
    <submittedName>
        <fullName evidence="1">Ubiquinol oxidase 4, chloroplastic/chromoplastic</fullName>
    </submittedName>
</protein>
<dbReference type="InterPro" id="IPR038659">
    <property type="entry name" value="AOX_sf"/>
</dbReference>
<organism evidence="1 2">
    <name type="scientific">Apostasia shenzhenica</name>
    <dbReference type="NCBI Taxonomy" id="1088818"/>
    <lineage>
        <taxon>Eukaryota</taxon>
        <taxon>Viridiplantae</taxon>
        <taxon>Streptophyta</taxon>
        <taxon>Embryophyta</taxon>
        <taxon>Tracheophyta</taxon>
        <taxon>Spermatophyta</taxon>
        <taxon>Magnoliopsida</taxon>
        <taxon>Liliopsida</taxon>
        <taxon>Asparagales</taxon>
        <taxon>Orchidaceae</taxon>
        <taxon>Apostasioideae</taxon>
        <taxon>Apostasia</taxon>
    </lineage>
</organism>
<evidence type="ECO:0000313" key="1">
    <source>
        <dbReference type="EMBL" id="PKA63583.1"/>
    </source>
</evidence>
<sequence>MELILTWAEKATLDFIATYIDALLIENIQSRLEIHVRIIPDPLTHYAALMGSSDVTANSPRVVQVERLAIRDKATALLLLLLLRQLSGGDGGRSLSFALGLSALQFDENTALILLRFGSSHDDTSAKAPGALEKWVIKFEQSLNIFLTELGGNAFWFDRFLAQHVAVVYYFMTVFMYALSPRMACEYCYIWVKSRPNMNINVTFYQITGLTLYTSKMHENYDFKELKKLPAPQAAIDYYMNEDLYLFGRPYKSVLIH</sequence>
<dbReference type="Proteomes" id="UP000236161">
    <property type="component" value="Unassembled WGS sequence"/>
</dbReference>
<dbReference type="OrthoDB" id="4493at2759"/>
<name>A0A2I0B709_9ASPA</name>
<dbReference type="STRING" id="1088818.A0A2I0B709"/>
<dbReference type="Gene3D" id="1.20.1260.140">
    <property type="entry name" value="Alternative oxidase"/>
    <property type="match status" value="1"/>
</dbReference>
<reference evidence="1 2" key="1">
    <citation type="journal article" date="2017" name="Nature">
        <title>The Apostasia genome and the evolution of orchids.</title>
        <authorList>
            <person name="Zhang G.Q."/>
            <person name="Liu K.W."/>
            <person name="Li Z."/>
            <person name="Lohaus R."/>
            <person name="Hsiao Y.Y."/>
            <person name="Niu S.C."/>
            <person name="Wang J.Y."/>
            <person name="Lin Y.C."/>
            <person name="Xu Q."/>
            <person name="Chen L.J."/>
            <person name="Yoshida K."/>
            <person name="Fujiwara S."/>
            <person name="Wang Z.W."/>
            <person name="Zhang Y.Q."/>
            <person name="Mitsuda N."/>
            <person name="Wang M."/>
            <person name="Liu G.H."/>
            <person name="Pecoraro L."/>
            <person name="Huang H.X."/>
            <person name="Xiao X.J."/>
            <person name="Lin M."/>
            <person name="Wu X.Y."/>
            <person name="Wu W.L."/>
            <person name="Chen Y.Y."/>
            <person name="Chang S.B."/>
            <person name="Sakamoto S."/>
            <person name="Ohme-Takagi M."/>
            <person name="Yagi M."/>
            <person name="Zeng S.J."/>
            <person name="Shen C.Y."/>
            <person name="Yeh C.M."/>
            <person name="Luo Y.B."/>
            <person name="Tsai W.C."/>
            <person name="Van de Peer Y."/>
            <person name="Liu Z.J."/>
        </authorList>
    </citation>
    <scope>NUCLEOTIDE SEQUENCE [LARGE SCALE GENOMIC DNA]</scope>
    <source>
        <strain evidence="2">cv. Shenzhen</strain>
        <tissue evidence="1">Stem</tissue>
    </source>
</reference>